<reference evidence="2 3" key="1">
    <citation type="submission" date="2018-05" db="EMBL/GenBank/DDBJ databases">
        <title>Genomic Encyclopedia of Type Strains, Phase IV (KMG-IV): sequencing the most valuable type-strain genomes for metagenomic binning, comparative biology and taxonomic classification.</title>
        <authorList>
            <person name="Goeker M."/>
        </authorList>
    </citation>
    <scope>NUCLEOTIDE SEQUENCE [LARGE SCALE GENOMIC DNA]</scope>
    <source>
        <strain evidence="2 3">DSM 19792</strain>
    </source>
</reference>
<dbReference type="EMBL" id="QJKB01000005">
    <property type="protein sequence ID" value="PXX42525.1"/>
    <property type="molecule type" value="Genomic_DNA"/>
</dbReference>
<dbReference type="InterPro" id="IPR001509">
    <property type="entry name" value="Epimerase_deHydtase"/>
</dbReference>
<comment type="caution">
    <text evidence="2">The sequence shown here is derived from an EMBL/GenBank/DDBJ whole genome shotgun (WGS) entry which is preliminary data.</text>
</comment>
<evidence type="ECO:0000259" key="1">
    <source>
        <dbReference type="Pfam" id="PF01370"/>
    </source>
</evidence>
<dbReference type="AlphaFoldDB" id="A0A318J1X0"/>
<dbReference type="Gene3D" id="3.40.50.720">
    <property type="entry name" value="NAD(P)-binding Rossmann-like Domain"/>
    <property type="match status" value="1"/>
</dbReference>
<dbReference type="Pfam" id="PF01370">
    <property type="entry name" value="Epimerase"/>
    <property type="match status" value="1"/>
</dbReference>
<dbReference type="SUPFAM" id="SSF51735">
    <property type="entry name" value="NAD(P)-binding Rossmann-fold domains"/>
    <property type="match status" value="1"/>
</dbReference>
<organism evidence="2 3">
    <name type="scientific">Undibacterium pigrum</name>
    <dbReference type="NCBI Taxonomy" id="401470"/>
    <lineage>
        <taxon>Bacteria</taxon>
        <taxon>Pseudomonadati</taxon>
        <taxon>Pseudomonadota</taxon>
        <taxon>Betaproteobacteria</taxon>
        <taxon>Burkholderiales</taxon>
        <taxon>Oxalobacteraceae</taxon>
        <taxon>Undibacterium</taxon>
    </lineage>
</organism>
<sequence>MKQVILLTGASGFVGQALARACLAADASLVCPTRRPLNWQATEMRNPLIGDMSADTDWSAHLQGVDIVIHSAARVHVMQETANDPLAQFRAVNVAASLQLARQSAAAGVKQFIYLSSVKVNGEATTAGQPFTADDAPMPQDAYGISKQEAEQALLQLASETGMAVTIIRPPLVYGPGVKANFLSMLRGIRRGLPLPLGSIHNQRSLVYLGNLVDLILHCRLHPAARNQIFLASDGRDLSTTELFRLCAQALQVKSRLFPFPASLLTLAASMLGKKSVAGRLCQSLQVDISKTRKLLAWSPPHTVEQGLQATAAALPSE</sequence>
<feature type="domain" description="NAD-dependent epimerase/dehydratase" evidence="1">
    <location>
        <begin position="5"/>
        <end position="225"/>
    </location>
</feature>
<evidence type="ECO:0000313" key="2">
    <source>
        <dbReference type="EMBL" id="PXX42525.1"/>
    </source>
</evidence>
<dbReference type="OrthoDB" id="9801056at2"/>
<dbReference type="InterPro" id="IPR051783">
    <property type="entry name" value="NAD(P)-dependent_oxidoreduct"/>
</dbReference>
<gene>
    <name evidence="2" type="ORF">DFR42_105183</name>
</gene>
<protein>
    <submittedName>
        <fullName evidence="2">Nucleoside-diphosphate-sugar epimerase</fullName>
    </submittedName>
</protein>
<dbReference type="PANTHER" id="PTHR48079:SF6">
    <property type="entry name" value="NAD(P)-BINDING DOMAIN-CONTAINING PROTEIN-RELATED"/>
    <property type="match status" value="1"/>
</dbReference>
<dbReference type="GO" id="GO:0005737">
    <property type="term" value="C:cytoplasm"/>
    <property type="evidence" value="ECO:0007669"/>
    <property type="project" value="TreeGrafter"/>
</dbReference>
<dbReference type="Proteomes" id="UP000247792">
    <property type="component" value="Unassembled WGS sequence"/>
</dbReference>
<dbReference type="CDD" id="cd05232">
    <property type="entry name" value="UDP_G4E_4_SDR_e"/>
    <property type="match status" value="1"/>
</dbReference>
<keyword evidence="3" id="KW-1185">Reference proteome</keyword>
<proteinExistence type="predicted"/>
<dbReference type="PANTHER" id="PTHR48079">
    <property type="entry name" value="PROTEIN YEEZ"/>
    <property type="match status" value="1"/>
</dbReference>
<dbReference type="InterPro" id="IPR036291">
    <property type="entry name" value="NAD(P)-bd_dom_sf"/>
</dbReference>
<dbReference type="GO" id="GO:0004029">
    <property type="term" value="F:aldehyde dehydrogenase (NAD+) activity"/>
    <property type="evidence" value="ECO:0007669"/>
    <property type="project" value="TreeGrafter"/>
</dbReference>
<name>A0A318J1X0_9BURK</name>
<evidence type="ECO:0000313" key="3">
    <source>
        <dbReference type="Proteomes" id="UP000247792"/>
    </source>
</evidence>
<accession>A0A318J1X0</accession>
<dbReference type="RefSeq" id="WP_110256074.1">
    <property type="nucleotide sequence ID" value="NZ_QJKB01000005.1"/>
</dbReference>